<dbReference type="OrthoDB" id="238316at2759"/>
<sequence length="76" mass="8687">MLLFQKKLSQFGCSQAGKNKWVEMGKEVSRKVQHVEEVAFTNRGGTGLYHSYFKNNNELDKESLNSLKARKLIAPQ</sequence>
<proteinExistence type="predicted"/>
<protein>
    <submittedName>
        <fullName evidence="1">Uncharacterized protein</fullName>
    </submittedName>
</protein>
<gene>
    <name evidence="1" type="ORF">ANE_LOCUS18917</name>
</gene>
<name>A0A565C499_9BRAS</name>
<reference evidence="1" key="1">
    <citation type="submission" date="2019-07" db="EMBL/GenBank/DDBJ databases">
        <authorList>
            <person name="Dittberner H."/>
        </authorList>
    </citation>
    <scope>NUCLEOTIDE SEQUENCE [LARGE SCALE GENOMIC DNA]</scope>
</reference>
<accession>A0A565C499</accession>
<dbReference type="Proteomes" id="UP000489600">
    <property type="component" value="Unassembled WGS sequence"/>
</dbReference>
<comment type="caution">
    <text evidence="1">The sequence shown here is derived from an EMBL/GenBank/DDBJ whole genome shotgun (WGS) entry which is preliminary data.</text>
</comment>
<evidence type="ECO:0000313" key="1">
    <source>
        <dbReference type="EMBL" id="VVB08473.1"/>
    </source>
</evidence>
<keyword evidence="2" id="KW-1185">Reference proteome</keyword>
<organism evidence="1 2">
    <name type="scientific">Arabis nemorensis</name>
    <dbReference type="NCBI Taxonomy" id="586526"/>
    <lineage>
        <taxon>Eukaryota</taxon>
        <taxon>Viridiplantae</taxon>
        <taxon>Streptophyta</taxon>
        <taxon>Embryophyta</taxon>
        <taxon>Tracheophyta</taxon>
        <taxon>Spermatophyta</taxon>
        <taxon>Magnoliopsida</taxon>
        <taxon>eudicotyledons</taxon>
        <taxon>Gunneridae</taxon>
        <taxon>Pentapetalae</taxon>
        <taxon>rosids</taxon>
        <taxon>malvids</taxon>
        <taxon>Brassicales</taxon>
        <taxon>Brassicaceae</taxon>
        <taxon>Arabideae</taxon>
        <taxon>Arabis</taxon>
    </lineage>
</organism>
<dbReference type="AlphaFoldDB" id="A0A565C499"/>
<dbReference type="EMBL" id="CABITT030000006">
    <property type="protein sequence ID" value="VVB08473.1"/>
    <property type="molecule type" value="Genomic_DNA"/>
</dbReference>
<evidence type="ECO:0000313" key="2">
    <source>
        <dbReference type="Proteomes" id="UP000489600"/>
    </source>
</evidence>